<feature type="region of interest" description="Disordered" evidence="1">
    <location>
        <begin position="127"/>
        <end position="151"/>
    </location>
</feature>
<keyword evidence="2" id="KW-0812">Transmembrane</keyword>
<dbReference type="AlphaFoldDB" id="A0A183IKC1"/>
<dbReference type="Proteomes" id="UP000270296">
    <property type="component" value="Unassembled WGS sequence"/>
</dbReference>
<reference evidence="3 4" key="2">
    <citation type="submission" date="2018-11" db="EMBL/GenBank/DDBJ databases">
        <authorList>
            <consortium name="Pathogen Informatics"/>
        </authorList>
    </citation>
    <scope>NUCLEOTIDE SEQUENCE [LARGE SCALE GENOMIC DNA]</scope>
</reference>
<name>A0A183IKC1_9BILA</name>
<proteinExistence type="predicted"/>
<evidence type="ECO:0000313" key="3">
    <source>
        <dbReference type="EMBL" id="VDP03282.1"/>
    </source>
</evidence>
<gene>
    <name evidence="3" type="ORF">SBAD_LOCUS4067</name>
</gene>
<evidence type="ECO:0000313" key="5">
    <source>
        <dbReference type="WBParaSite" id="SBAD_0000424801-mRNA-1"/>
    </source>
</evidence>
<evidence type="ECO:0000256" key="1">
    <source>
        <dbReference type="SAM" id="MobiDB-lite"/>
    </source>
</evidence>
<dbReference type="WBParaSite" id="SBAD_0000424801-mRNA-1">
    <property type="protein sequence ID" value="SBAD_0000424801-mRNA-1"/>
    <property type="gene ID" value="SBAD_0000424801"/>
</dbReference>
<reference evidence="5" key="1">
    <citation type="submission" date="2016-06" db="UniProtKB">
        <authorList>
            <consortium name="WormBaseParasite"/>
        </authorList>
    </citation>
    <scope>IDENTIFICATION</scope>
</reference>
<keyword evidence="4" id="KW-1185">Reference proteome</keyword>
<sequence>MLLDVPVFLSQLCAFVCFCLSLYLLFQRVLEEIATAVVAIAAPPMVDGGCVVVVKAPPPLPSGSTPVPAVMAAVRSGELLMHGQQPTGNVDTVVMSTDPFHNEWLRRKQRIASGQLKGFNPDLWLTASAGAPDDGRQQTKGSRVGPVPFHQGNSPPAALLYGCEMWSITKAEWRQLNATETAMEKGMFGTSSRDHILNMVIRHIEDELE</sequence>
<organism evidence="5">
    <name type="scientific">Soboliphyme baturini</name>
    <dbReference type="NCBI Taxonomy" id="241478"/>
    <lineage>
        <taxon>Eukaryota</taxon>
        <taxon>Metazoa</taxon>
        <taxon>Ecdysozoa</taxon>
        <taxon>Nematoda</taxon>
        <taxon>Enoplea</taxon>
        <taxon>Dorylaimia</taxon>
        <taxon>Dioctophymatida</taxon>
        <taxon>Dioctophymatoidea</taxon>
        <taxon>Soboliphymatidae</taxon>
        <taxon>Soboliphyme</taxon>
    </lineage>
</organism>
<evidence type="ECO:0000313" key="4">
    <source>
        <dbReference type="Proteomes" id="UP000270296"/>
    </source>
</evidence>
<accession>A0A183IKC1</accession>
<evidence type="ECO:0000256" key="2">
    <source>
        <dbReference type="SAM" id="Phobius"/>
    </source>
</evidence>
<keyword evidence="2" id="KW-0472">Membrane</keyword>
<protein>
    <submittedName>
        <fullName evidence="5">SAP domain-containing protein</fullName>
    </submittedName>
</protein>
<dbReference type="EMBL" id="UZAM01008108">
    <property type="protein sequence ID" value="VDP03282.1"/>
    <property type="molecule type" value="Genomic_DNA"/>
</dbReference>
<keyword evidence="2" id="KW-1133">Transmembrane helix</keyword>
<feature type="transmembrane region" description="Helical" evidence="2">
    <location>
        <begin position="6"/>
        <end position="26"/>
    </location>
</feature>